<gene>
    <name evidence="3" type="ORF">Solumvirus4_11</name>
</gene>
<sequence length="258" mass="27655">MSTECLLPFVGNIFVRSGNQIYGLLPDAGATQIVSVPMTGAFPVVSTQYQFRFKDPNTGNYVMGPSESNGFVIPTGTYIIEGYDLLNGDRFLGALNTTINTFGIFPVFNNFNSTDHSFYWNYDSNLGVWSNSVSRNIAAPPGQQNIAYLDANGNVLITGVTSGSWMLQSFLPSSYSGCTNPTPTPNPNPTPGPTPTPTPTPNPTPTPTPNPNPTPTPNSGGSSSSGGLKWYWWALIIVGIILLITIIAIIIVRATKKK</sequence>
<feature type="region of interest" description="Disordered" evidence="1">
    <location>
        <begin position="177"/>
        <end position="221"/>
    </location>
</feature>
<proteinExistence type="predicted"/>
<feature type="transmembrane region" description="Helical" evidence="2">
    <location>
        <begin position="230"/>
        <end position="252"/>
    </location>
</feature>
<keyword evidence="2" id="KW-0812">Transmembrane</keyword>
<keyword evidence="2" id="KW-1133">Transmembrane helix</keyword>
<protein>
    <submittedName>
        <fullName evidence="3">Uncharacterized protein</fullName>
    </submittedName>
</protein>
<dbReference type="EMBL" id="MK072501">
    <property type="protein sequence ID" value="AYV86313.1"/>
    <property type="molecule type" value="Genomic_DNA"/>
</dbReference>
<reference evidence="3" key="1">
    <citation type="submission" date="2018-10" db="EMBL/GenBank/DDBJ databases">
        <title>Hidden diversity of soil giant viruses.</title>
        <authorList>
            <person name="Schulz F."/>
            <person name="Alteio L."/>
            <person name="Goudeau D."/>
            <person name="Ryan E.M."/>
            <person name="Malmstrom R.R."/>
            <person name="Blanchard J."/>
            <person name="Woyke T."/>
        </authorList>
    </citation>
    <scope>NUCLEOTIDE SEQUENCE</scope>
    <source>
        <strain evidence="3">SMV1</strain>
    </source>
</reference>
<accession>A0A3G5AJT4</accession>
<evidence type="ECO:0000256" key="2">
    <source>
        <dbReference type="SAM" id="Phobius"/>
    </source>
</evidence>
<keyword evidence="2" id="KW-0472">Membrane</keyword>
<name>A0A3G5AJT4_9VIRU</name>
<organism evidence="3">
    <name type="scientific">Solumvirus sp</name>
    <dbReference type="NCBI Taxonomy" id="2487773"/>
    <lineage>
        <taxon>Viruses</taxon>
        <taxon>Pithoviruses</taxon>
    </lineage>
</organism>
<feature type="compositionally biased region" description="Pro residues" evidence="1">
    <location>
        <begin position="182"/>
        <end position="216"/>
    </location>
</feature>
<evidence type="ECO:0000256" key="1">
    <source>
        <dbReference type="SAM" id="MobiDB-lite"/>
    </source>
</evidence>
<evidence type="ECO:0000313" key="3">
    <source>
        <dbReference type="EMBL" id="AYV86313.1"/>
    </source>
</evidence>